<gene>
    <name evidence="1" type="ORF">F7725_022389</name>
</gene>
<reference evidence="1 2" key="1">
    <citation type="submission" date="2020-03" db="EMBL/GenBank/DDBJ databases">
        <title>Dissostichus mawsoni Genome sequencing and assembly.</title>
        <authorList>
            <person name="Park H."/>
        </authorList>
    </citation>
    <scope>NUCLEOTIDE SEQUENCE [LARGE SCALE GENOMIC DNA]</scope>
    <source>
        <strain evidence="1">DM0001</strain>
        <tissue evidence="1">Muscle</tissue>
    </source>
</reference>
<dbReference type="Proteomes" id="UP000518266">
    <property type="component" value="Unassembled WGS sequence"/>
</dbReference>
<evidence type="ECO:0000313" key="1">
    <source>
        <dbReference type="EMBL" id="KAF3854334.1"/>
    </source>
</evidence>
<accession>A0A7J5YXL0</accession>
<evidence type="ECO:0000313" key="2">
    <source>
        <dbReference type="Proteomes" id="UP000518266"/>
    </source>
</evidence>
<organism evidence="1 2">
    <name type="scientific">Dissostichus mawsoni</name>
    <name type="common">Antarctic cod</name>
    <dbReference type="NCBI Taxonomy" id="36200"/>
    <lineage>
        <taxon>Eukaryota</taxon>
        <taxon>Metazoa</taxon>
        <taxon>Chordata</taxon>
        <taxon>Craniata</taxon>
        <taxon>Vertebrata</taxon>
        <taxon>Euteleostomi</taxon>
        <taxon>Actinopterygii</taxon>
        <taxon>Neopterygii</taxon>
        <taxon>Teleostei</taxon>
        <taxon>Neoteleostei</taxon>
        <taxon>Acanthomorphata</taxon>
        <taxon>Eupercaria</taxon>
        <taxon>Perciformes</taxon>
        <taxon>Notothenioidei</taxon>
        <taxon>Nototheniidae</taxon>
        <taxon>Dissostichus</taxon>
    </lineage>
</organism>
<dbReference type="EMBL" id="JAAKFY010000007">
    <property type="protein sequence ID" value="KAF3854334.1"/>
    <property type="molecule type" value="Genomic_DNA"/>
</dbReference>
<sequence length="63" mass="6805">MSLHAAAGCSAVSLLREGGGGGGDLAPCPQMKLHVRQCDCSWLALMFSKTQLDVPVLKWKMFR</sequence>
<name>A0A7J5YXL0_DISMA</name>
<proteinExistence type="predicted"/>
<protein>
    <submittedName>
        <fullName evidence="1">Uncharacterized protein</fullName>
    </submittedName>
</protein>
<keyword evidence="2" id="KW-1185">Reference proteome</keyword>
<feature type="non-terminal residue" evidence="1">
    <location>
        <position position="63"/>
    </location>
</feature>
<dbReference type="AlphaFoldDB" id="A0A7J5YXL0"/>
<comment type="caution">
    <text evidence="1">The sequence shown here is derived from an EMBL/GenBank/DDBJ whole genome shotgun (WGS) entry which is preliminary data.</text>
</comment>